<keyword evidence="1" id="KW-0175">Coiled coil</keyword>
<evidence type="ECO:0000313" key="2">
    <source>
        <dbReference type="EMBL" id="GAO28436.1"/>
    </source>
</evidence>
<accession>A0A0E9LTI0</accession>
<evidence type="ECO:0000313" key="3">
    <source>
        <dbReference type="Proteomes" id="UP000032900"/>
    </source>
</evidence>
<comment type="caution">
    <text evidence="2">The sequence shown here is derived from an EMBL/GenBank/DDBJ whole genome shotgun (WGS) entry which is preliminary data.</text>
</comment>
<protein>
    <submittedName>
        <fullName evidence="2">Uncharacterized protein</fullName>
    </submittedName>
</protein>
<name>A0A0E9LTI0_9BACT</name>
<gene>
    <name evidence="2" type="ORF">JCM15548_1532</name>
</gene>
<dbReference type="STRING" id="1236989.JCM15548_1532"/>
<dbReference type="Proteomes" id="UP000032900">
    <property type="component" value="Unassembled WGS sequence"/>
</dbReference>
<sequence>MGIGYTIDTPVRVAHLGISSAISLVDDMLTERMREFYASKYNLPFTGITNKMEDFRAKRITAYLNVVNTIVNQKFKEFKSNLAHKREELNKFLELLPDTAELKHRLSEIMDSASASHIQEVIEKHFQPGTIDVNIMTKLDKENYMDGEKLPTEYNDAHASLRGFANSDLQSSIVLSAGMNARLYTYMEQFDDFYPNAEGLSKKNIILKVSDYRSAIVQGKIFAKKGLWISEFRVESGLNCGGHAFATQGFLMGPILEEFSKNKEQLKQELFEIYTKALEAKNKTVPSAIREMRLTAQGGLGTAEEHQFLTQHYQLDSIGWGSPFLLVPEAVSIDTATIDLLAKGGEEDYFLSHVSPVGVRFNNIKGASRDLEQQEKVKAGKPGAACTKKFILLNKEFTDRPICVASRQYQKIKIEELEAKNLPPEQHEKAFQQITVKSCICNGLGVATLNAHGMDTKKEGTGVSVCPGPNLAYFTRQASLKEMVDHINGRTNLITHPARPNLFVKELTMYQDYIDEEFEELATPDNRQLKSWNDFLNNLQDGIQYYHEMFTKGAGWSDETIAKTRDLLKKCQTRLDQLSAKHLNIKEQALSKA</sequence>
<keyword evidence="3" id="KW-1185">Reference proteome</keyword>
<proteinExistence type="predicted"/>
<feature type="coiled-coil region" evidence="1">
    <location>
        <begin position="561"/>
        <end position="588"/>
    </location>
</feature>
<organism evidence="2 3">
    <name type="scientific">Geofilum rubicundum JCM 15548</name>
    <dbReference type="NCBI Taxonomy" id="1236989"/>
    <lineage>
        <taxon>Bacteria</taxon>
        <taxon>Pseudomonadati</taxon>
        <taxon>Bacteroidota</taxon>
        <taxon>Bacteroidia</taxon>
        <taxon>Marinilabiliales</taxon>
        <taxon>Marinilabiliaceae</taxon>
        <taxon>Geofilum</taxon>
    </lineage>
</organism>
<dbReference type="EMBL" id="BAZW01000003">
    <property type="protein sequence ID" value="GAO28436.1"/>
    <property type="molecule type" value="Genomic_DNA"/>
</dbReference>
<reference evidence="2 3" key="1">
    <citation type="journal article" date="2015" name="Microbes Environ.">
        <title>Distribution and evolution of nitrogen fixation genes in the phylum bacteroidetes.</title>
        <authorList>
            <person name="Inoue J."/>
            <person name="Oshima K."/>
            <person name="Suda W."/>
            <person name="Sakamoto M."/>
            <person name="Iino T."/>
            <person name="Noda S."/>
            <person name="Hongoh Y."/>
            <person name="Hattori M."/>
            <person name="Ohkuma M."/>
        </authorList>
    </citation>
    <scope>NUCLEOTIDE SEQUENCE [LARGE SCALE GENOMIC DNA]</scope>
    <source>
        <strain evidence="2">JCM 15548</strain>
    </source>
</reference>
<dbReference type="AlphaFoldDB" id="A0A0E9LTI0"/>
<evidence type="ECO:0000256" key="1">
    <source>
        <dbReference type="SAM" id="Coils"/>
    </source>
</evidence>